<dbReference type="InterPro" id="IPR042462">
    <property type="entry name" value="ARMC7"/>
</dbReference>
<dbReference type="AlphaFoldDB" id="A0A6A4W5A8"/>
<sequence length="175" mass="19203">MSDPHPERYLYLRDLLEELQESQQPAARQQVLANIANFAYDPRNAEHLLRLGAPRLLLARLSDPDAALRRFAAAAVSNLCLEPRCRRALLAGGVLPALLLGLEESNPQTVAACLTTLLLLPVTDRSVWEQVDAERLTRLTVQLSGSEDRRLANLAALLGRQLPEPAGTAPEQNSV</sequence>
<evidence type="ECO:0000313" key="1">
    <source>
        <dbReference type="EMBL" id="KAF0302496.1"/>
    </source>
</evidence>
<reference evidence="1 2" key="1">
    <citation type="submission" date="2019-07" db="EMBL/GenBank/DDBJ databases">
        <title>Draft genome assembly of a fouling barnacle, Amphibalanus amphitrite (Darwin, 1854): The first reference genome for Thecostraca.</title>
        <authorList>
            <person name="Kim W."/>
        </authorList>
    </citation>
    <scope>NUCLEOTIDE SEQUENCE [LARGE SCALE GENOMIC DNA]</scope>
    <source>
        <strain evidence="1">SNU_AA5</strain>
        <tissue evidence="1">Soma without cirri and trophi</tissue>
    </source>
</reference>
<dbReference type="PANTHER" id="PTHR46263:SF1">
    <property type="entry name" value="ARMADILLO REPEAT-CONTAINING PROTEIN 7"/>
    <property type="match status" value="1"/>
</dbReference>
<dbReference type="Gene3D" id="1.25.10.10">
    <property type="entry name" value="Leucine-rich Repeat Variant"/>
    <property type="match status" value="1"/>
</dbReference>
<comment type="caution">
    <text evidence="1">The sequence shown here is derived from an EMBL/GenBank/DDBJ whole genome shotgun (WGS) entry which is preliminary data.</text>
</comment>
<dbReference type="PANTHER" id="PTHR46263">
    <property type="entry name" value="ARMADILLO REPEAT-CONTAINING PROTEIN 7"/>
    <property type="match status" value="1"/>
</dbReference>
<evidence type="ECO:0000313" key="2">
    <source>
        <dbReference type="Proteomes" id="UP000440578"/>
    </source>
</evidence>
<name>A0A6A4W5A8_AMPAM</name>
<dbReference type="InterPro" id="IPR016024">
    <property type="entry name" value="ARM-type_fold"/>
</dbReference>
<gene>
    <name evidence="1" type="primary">ARMC7</name>
    <name evidence="1" type="ORF">FJT64_025388</name>
</gene>
<dbReference type="SUPFAM" id="SSF48371">
    <property type="entry name" value="ARM repeat"/>
    <property type="match status" value="1"/>
</dbReference>
<dbReference type="EMBL" id="VIIS01001052">
    <property type="protein sequence ID" value="KAF0302496.1"/>
    <property type="molecule type" value="Genomic_DNA"/>
</dbReference>
<proteinExistence type="predicted"/>
<accession>A0A6A4W5A8</accession>
<keyword evidence="2" id="KW-1185">Reference proteome</keyword>
<dbReference type="InterPro" id="IPR011989">
    <property type="entry name" value="ARM-like"/>
</dbReference>
<protein>
    <submittedName>
        <fullName evidence="1">Armadillo repeat-containing protein 7</fullName>
    </submittedName>
</protein>
<organism evidence="1 2">
    <name type="scientific">Amphibalanus amphitrite</name>
    <name type="common">Striped barnacle</name>
    <name type="synonym">Balanus amphitrite</name>
    <dbReference type="NCBI Taxonomy" id="1232801"/>
    <lineage>
        <taxon>Eukaryota</taxon>
        <taxon>Metazoa</taxon>
        <taxon>Ecdysozoa</taxon>
        <taxon>Arthropoda</taxon>
        <taxon>Crustacea</taxon>
        <taxon>Multicrustacea</taxon>
        <taxon>Cirripedia</taxon>
        <taxon>Thoracica</taxon>
        <taxon>Thoracicalcarea</taxon>
        <taxon>Balanomorpha</taxon>
        <taxon>Balanoidea</taxon>
        <taxon>Balanidae</taxon>
        <taxon>Amphibalaninae</taxon>
        <taxon>Amphibalanus</taxon>
    </lineage>
</organism>
<dbReference type="Proteomes" id="UP000440578">
    <property type="component" value="Unassembled WGS sequence"/>
</dbReference>